<keyword evidence="2" id="KW-1185">Reference proteome</keyword>
<dbReference type="RefSeq" id="WP_209264107.1">
    <property type="nucleotide sequence ID" value="NZ_JAFFZN010000004.1"/>
</dbReference>
<protein>
    <submittedName>
        <fullName evidence="1">Uncharacterized protein</fullName>
    </submittedName>
</protein>
<proteinExistence type="predicted"/>
<dbReference type="Proteomes" id="UP001518976">
    <property type="component" value="Unassembled WGS sequence"/>
</dbReference>
<evidence type="ECO:0000313" key="2">
    <source>
        <dbReference type="Proteomes" id="UP001518976"/>
    </source>
</evidence>
<reference evidence="1 2" key="1">
    <citation type="submission" date="2021-02" db="EMBL/GenBank/DDBJ databases">
        <title>Streptomyces spirodelae sp. nov., isolated from duckweed.</title>
        <authorList>
            <person name="Saimee Y."/>
            <person name="Duangmal K."/>
        </authorList>
    </citation>
    <scope>NUCLEOTIDE SEQUENCE [LARGE SCALE GENOMIC DNA]</scope>
    <source>
        <strain evidence="1 2">DW4-2</strain>
    </source>
</reference>
<sequence>MRAWQPSCSAFRSPGAGGGTLVCLSLLSLGFAVGQLRCYHLLRGTALPIALL</sequence>
<name>A0ABS3WQB4_9ACTN</name>
<accession>A0ABS3WQB4</accession>
<organism evidence="1 2">
    <name type="scientific">Streptomyces spirodelae</name>
    <dbReference type="NCBI Taxonomy" id="2812904"/>
    <lineage>
        <taxon>Bacteria</taxon>
        <taxon>Bacillati</taxon>
        <taxon>Actinomycetota</taxon>
        <taxon>Actinomycetes</taxon>
        <taxon>Kitasatosporales</taxon>
        <taxon>Streptomycetaceae</taxon>
        <taxon>Streptomyces</taxon>
    </lineage>
</organism>
<dbReference type="EMBL" id="JAFFZN010000004">
    <property type="protein sequence ID" value="MBO8185311.1"/>
    <property type="molecule type" value="Genomic_DNA"/>
</dbReference>
<comment type="caution">
    <text evidence="1">The sequence shown here is derived from an EMBL/GenBank/DDBJ whole genome shotgun (WGS) entry which is preliminary data.</text>
</comment>
<evidence type="ECO:0000313" key="1">
    <source>
        <dbReference type="EMBL" id="MBO8185311.1"/>
    </source>
</evidence>
<gene>
    <name evidence="1" type="ORF">JW592_07515</name>
</gene>